<dbReference type="STRING" id="913325.N799_03620"/>
<keyword evidence="9 10" id="KW-0472">Membrane</keyword>
<evidence type="ECO:0000256" key="4">
    <source>
        <dbReference type="ARBA" id="ARBA00022475"/>
    </source>
</evidence>
<reference evidence="11 12" key="1">
    <citation type="journal article" date="2015" name="Stand. Genomic Sci.">
        <title>Genomic information of the arsenic-resistant bacterium Lysobacter arseniciresistens type strain ZS79(T) and comparison of Lysobacter draft genomes.</title>
        <authorList>
            <person name="Liu L."/>
            <person name="Zhang S."/>
            <person name="Luo M."/>
            <person name="Wang G."/>
        </authorList>
    </citation>
    <scope>NUCLEOTIDE SEQUENCE [LARGE SCALE GENOMIC DNA]</scope>
    <source>
        <strain evidence="11 12">ZS79</strain>
    </source>
</reference>
<evidence type="ECO:0008006" key="13">
    <source>
        <dbReference type="Google" id="ProtNLM"/>
    </source>
</evidence>
<keyword evidence="12" id="KW-1185">Reference proteome</keyword>
<dbReference type="OrthoDB" id="6006969at2"/>
<keyword evidence="6 10" id="KW-0812">Transmembrane</keyword>
<dbReference type="eggNOG" id="COG3149">
    <property type="taxonomic scope" value="Bacteria"/>
</dbReference>
<evidence type="ECO:0000256" key="10">
    <source>
        <dbReference type="SAM" id="Phobius"/>
    </source>
</evidence>
<keyword evidence="7" id="KW-0653">Protein transport</keyword>
<dbReference type="InterPro" id="IPR007690">
    <property type="entry name" value="T2SS_GspM"/>
</dbReference>
<dbReference type="GO" id="GO:0005886">
    <property type="term" value="C:plasma membrane"/>
    <property type="evidence" value="ECO:0007669"/>
    <property type="project" value="UniProtKB-SubCell"/>
</dbReference>
<evidence type="ECO:0000256" key="8">
    <source>
        <dbReference type="ARBA" id="ARBA00022989"/>
    </source>
</evidence>
<dbReference type="EMBL" id="AVPT01000012">
    <property type="protein sequence ID" value="KGM56515.1"/>
    <property type="molecule type" value="Genomic_DNA"/>
</dbReference>
<evidence type="ECO:0000256" key="3">
    <source>
        <dbReference type="ARBA" id="ARBA00022448"/>
    </source>
</evidence>
<feature type="transmembrane region" description="Helical" evidence="10">
    <location>
        <begin position="21"/>
        <end position="39"/>
    </location>
</feature>
<dbReference type="Pfam" id="PF04612">
    <property type="entry name" value="T2SSM"/>
    <property type="match status" value="1"/>
</dbReference>
<evidence type="ECO:0000313" key="12">
    <source>
        <dbReference type="Proteomes" id="UP000029989"/>
    </source>
</evidence>
<comment type="subcellular location">
    <subcellularLocation>
        <location evidence="1">Cell inner membrane</location>
        <topology evidence="1">Single-pass membrane protein</topology>
    </subcellularLocation>
</comment>
<dbReference type="SUPFAM" id="SSF103054">
    <property type="entry name" value="General secretion pathway protein M, EpsM"/>
    <property type="match status" value="1"/>
</dbReference>
<evidence type="ECO:0000256" key="6">
    <source>
        <dbReference type="ARBA" id="ARBA00022692"/>
    </source>
</evidence>
<dbReference type="AlphaFoldDB" id="A0A0A0F1T0"/>
<dbReference type="Proteomes" id="UP000029989">
    <property type="component" value="Unassembled WGS sequence"/>
</dbReference>
<sequence>MTTPHHRFRDRWDTFAPRERAMLALMAVAVAAFVLWLGVLRPLQARADAAVRDHRRAAADHAELAAAIRAIRELQADRPAITTGDAFTRAVLESATAAQVPVTRQRSDAGLLVIGIDAVAAPALFGWLDGLRNRHGIAPASLDIGKRNGSLRAEVAFQLPPP</sequence>
<keyword evidence="3" id="KW-0813">Transport</keyword>
<dbReference type="GO" id="GO:0015627">
    <property type="term" value="C:type II protein secretion system complex"/>
    <property type="evidence" value="ECO:0007669"/>
    <property type="project" value="InterPro"/>
</dbReference>
<evidence type="ECO:0000256" key="2">
    <source>
        <dbReference type="ARBA" id="ARBA00010637"/>
    </source>
</evidence>
<protein>
    <recommendedName>
        <fullName evidence="13">General secretion pathway protein GspM</fullName>
    </recommendedName>
</protein>
<accession>A0A0A0F1T0</accession>
<keyword evidence="5" id="KW-0997">Cell inner membrane</keyword>
<organism evidence="11 12">
    <name type="scientific">Lysobacter arseniciresistens ZS79</name>
    <dbReference type="NCBI Taxonomy" id="913325"/>
    <lineage>
        <taxon>Bacteria</taxon>
        <taxon>Pseudomonadati</taxon>
        <taxon>Pseudomonadota</taxon>
        <taxon>Gammaproteobacteria</taxon>
        <taxon>Lysobacterales</taxon>
        <taxon>Lysobacteraceae</taxon>
        <taxon>Novilysobacter</taxon>
    </lineage>
</organism>
<gene>
    <name evidence="11" type="ORF">N799_03620</name>
</gene>
<keyword evidence="4" id="KW-1003">Cell membrane</keyword>
<dbReference type="InterPro" id="IPR023229">
    <property type="entry name" value="T2SS_M_periplasmic_sf"/>
</dbReference>
<evidence type="ECO:0000256" key="9">
    <source>
        <dbReference type="ARBA" id="ARBA00023136"/>
    </source>
</evidence>
<proteinExistence type="inferred from homology"/>
<comment type="caution">
    <text evidence="11">The sequence shown here is derived from an EMBL/GenBank/DDBJ whole genome shotgun (WGS) entry which is preliminary data.</text>
</comment>
<evidence type="ECO:0000313" key="11">
    <source>
        <dbReference type="EMBL" id="KGM56515.1"/>
    </source>
</evidence>
<comment type="similarity">
    <text evidence="2">Belongs to the GSP M family.</text>
</comment>
<evidence type="ECO:0000256" key="5">
    <source>
        <dbReference type="ARBA" id="ARBA00022519"/>
    </source>
</evidence>
<dbReference type="GO" id="GO:0015628">
    <property type="term" value="P:protein secretion by the type II secretion system"/>
    <property type="evidence" value="ECO:0007669"/>
    <property type="project" value="InterPro"/>
</dbReference>
<name>A0A0A0F1T0_9GAMM</name>
<evidence type="ECO:0000256" key="7">
    <source>
        <dbReference type="ARBA" id="ARBA00022927"/>
    </source>
</evidence>
<dbReference type="RefSeq" id="WP_036210500.1">
    <property type="nucleotide sequence ID" value="NZ_AVPT01000012.1"/>
</dbReference>
<keyword evidence="8 10" id="KW-1133">Transmembrane helix</keyword>
<evidence type="ECO:0000256" key="1">
    <source>
        <dbReference type="ARBA" id="ARBA00004377"/>
    </source>
</evidence>